<feature type="compositionally biased region" description="Basic and acidic residues" evidence="1">
    <location>
        <begin position="68"/>
        <end position="86"/>
    </location>
</feature>
<reference evidence="3 4" key="1">
    <citation type="submission" date="2020-08" db="EMBL/GenBank/DDBJ databases">
        <title>Sequencing the genomes of 1000 actinobacteria strains.</title>
        <authorList>
            <person name="Klenk H.-P."/>
        </authorList>
    </citation>
    <scope>NUCLEOTIDE SEQUENCE [LARGE SCALE GENOMIC DNA]</scope>
    <source>
        <strain evidence="3 4">DSM 45518</strain>
    </source>
</reference>
<comment type="caution">
    <text evidence="3">The sequence shown here is derived from an EMBL/GenBank/DDBJ whole genome shotgun (WGS) entry which is preliminary data.</text>
</comment>
<evidence type="ECO:0000256" key="1">
    <source>
        <dbReference type="SAM" id="MobiDB-lite"/>
    </source>
</evidence>
<evidence type="ECO:0000259" key="2">
    <source>
        <dbReference type="Pfam" id="PF14206"/>
    </source>
</evidence>
<gene>
    <name evidence="3" type="ORF">BKA14_001953</name>
</gene>
<feature type="domain" description="Cysteine-rich CPCC" evidence="2">
    <location>
        <begin position="8"/>
        <end position="73"/>
    </location>
</feature>
<dbReference type="AlphaFoldDB" id="A0A7W7CR66"/>
<proteinExistence type="predicted"/>
<dbReference type="Pfam" id="PF14206">
    <property type="entry name" value="Cys_rich_CPCC"/>
    <property type="match status" value="1"/>
</dbReference>
<accession>A0A7W7CR66</accession>
<dbReference type="Proteomes" id="UP000542742">
    <property type="component" value="Unassembled WGS sequence"/>
</dbReference>
<dbReference type="EMBL" id="JACHMF010000001">
    <property type="protein sequence ID" value="MBB4691805.1"/>
    <property type="molecule type" value="Genomic_DNA"/>
</dbReference>
<organism evidence="3 4">
    <name type="scientific">Paractinoplanes abujensis</name>
    <dbReference type="NCBI Taxonomy" id="882441"/>
    <lineage>
        <taxon>Bacteria</taxon>
        <taxon>Bacillati</taxon>
        <taxon>Actinomycetota</taxon>
        <taxon>Actinomycetes</taxon>
        <taxon>Micromonosporales</taxon>
        <taxon>Micromonosporaceae</taxon>
        <taxon>Paractinoplanes</taxon>
    </lineage>
</organism>
<dbReference type="RefSeq" id="WP_203721885.1">
    <property type="nucleotide sequence ID" value="NZ_BOMC01000004.1"/>
</dbReference>
<name>A0A7W7CR66_9ACTN</name>
<evidence type="ECO:0000313" key="4">
    <source>
        <dbReference type="Proteomes" id="UP000542742"/>
    </source>
</evidence>
<feature type="region of interest" description="Disordered" evidence="1">
    <location>
        <begin position="63"/>
        <end position="86"/>
    </location>
</feature>
<evidence type="ECO:0000313" key="3">
    <source>
        <dbReference type="EMBL" id="MBB4691805.1"/>
    </source>
</evidence>
<keyword evidence="4" id="KW-1185">Reference proteome</keyword>
<sequence length="183" mass="21051">MRVLRLLTMAESPGSYEICPVCIWEDDLVQLRWPDFTGGANRPSLIGAQANVKKFGACEQRSVAHVRPPRDDEPLDPDWRPIDPERDHFESLDEHEAPWPDDRTVLYWWRHHDAGFWRRGGQDRSAGLFVASGQESVEDLLPGGLPRRCRVVSLAFQRGPAPDGGDRRRCRIRRRTVRRMCAL</sequence>
<dbReference type="InterPro" id="IPR025983">
    <property type="entry name" value="Cys_rich_CPCC"/>
</dbReference>
<protein>
    <recommendedName>
        <fullName evidence="2">Cysteine-rich CPCC domain-containing protein</fullName>
    </recommendedName>
</protein>